<dbReference type="Proteomes" id="UP001152795">
    <property type="component" value="Unassembled WGS sequence"/>
</dbReference>
<evidence type="ECO:0000256" key="1">
    <source>
        <dbReference type="SAM" id="MobiDB-lite"/>
    </source>
</evidence>
<dbReference type="SUPFAM" id="SSF56672">
    <property type="entry name" value="DNA/RNA polymerases"/>
    <property type="match status" value="1"/>
</dbReference>
<proteinExistence type="predicted"/>
<evidence type="ECO:0000313" key="3">
    <source>
        <dbReference type="Proteomes" id="UP001152795"/>
    </source>
</evidence>
<dbReference type="AlphaFoldDB" id="A0A6S7HZF2"/>
<protein>
    <submittedName>
        <fullName evidence="2">Uncharacterized protein</fullName>
    </submittedName>
</protein>
<name>A0A6S7HZF2_PARCT</name>
<dbReference type="EMBL" id="CACRXK020007109">
    <property type="protein sequence ID" value="CAB4011314.1"/>
    <property type="molecule type" value="Genomic_DNA"/>
</dbReference>
<keyword evidence="3" id="KW-1185">Reference proteome</keyword>
<accession>A0A6S7HZF2</accession>
<sequence>MDPKATSAVQMWKHTTPSTIGDVRKLVGLLGVYRRHIKNFSQQAKPIYDLLKEENGKVGETKNVRSSRNLVQWTSEHQKV</sequence>
<dbReference type="OrthoDB" id="441285at2759"/>
<feature type="region of interest" description="Disordered" evidence="1">
    <location>
        <begin position="61"/>
        <end position="80"/>
    </location>
</feature>
<dbReference type="InterPro" id="IPR043502">
    <property type="entry name" value="DNA/RNA_pol_sf"/>
</dbReference>
<feature type="compositionally biased region" description="Polar residues" evidence="1">
    <location>
        <begin position="64"/>
        <end position="80"/>
    </location>
</feature>
<gene>
    <name evidence="2" type="ORF">PACLA_8A043820</name>
</gene>
<dbReference type="Gene3D" id="3.30.70.270">
    <property type="match status" value="1"/>
</dbReference>
<dbReference type="InterPro" id="IPR043128">
    <property type="entry name" value="Rev_trsase/Diguanyl_cyclase"/>
</dbReference>
<organism evidence="2 3">
    <name type="scientific">Paramuricea clavata</name>
    <name type="common">Red gorgonian</name>
    <name type="synonym">Violescent sea-whip</name>
    <dbReference type="NCBI Taxonomy" id="317549"/>
    <lineage>
        <taxon>Eukaryota</taxon>
        <taxon>Metazoa</taxon>
        <taxon>Cnidaria</taxon>
        <taxon>Anthozoa</taxon>
        <taxon>Octocorallia</taxon>
        <taxon>Malacalcyonacea</taxon>
        <taxon>Plexauridae</taxon>
        <taxon>Paramuricea</taxon>
    </lineage>
</organism>
<reference evidence="2" key="1">
    <citation type="submission" date="2020-04" db="EMBL/GenBank/DDBJ databases">
        <authorList>
            <person name="Alioto T."/>
            <person name="Alioto T."/>
            <person name="Gomez Garrido J."/>
        </authorList>
    </citation>
    <scope>NUCLEOTIDE SEQUENCE</scope>
    <source>
        <strain evidence="2">A484AB</strain>
    </source>
</reference>
<comment type="caution">
    <text evidence="2">The sequence shown here is derived from an EMBL/GenBank/DDBJ whole genome shotgun (WGS) entry which is preliminary data.</text>
</comment>
<evidence type="ECO:0000313" key="2">
    <source>
        <dbReference type="EMBL" id="CAB4011314.1"/>
    </source>
</evidence>